<protein>
    <submittedName>
        <fullName evidence="2">Uncharacterized protein</fullName>
    </submittedName>
</protein>
<reference evidence="2" key="1">
    <citation type="journal article" date="2020" name="Stud. Mycol.">
        <title>101 Dothideomycetes genomes: a test case for predicting lifestyles and emergence of pathogens.</title>
        <authorList>
            <person name="Haridas S."/>
            <person name="Albert R."/>
            <person name="Binder M."/>
            <person name="Bloem J."/>
            <person name="Labutti K."/>
            <person name="Salamov A."/>
            <person name="Andreopoulos B."/>
            <person name="Baker S."/>
            <person name="Barry K."/>
            <person name="Bills G."/>
            <person name="Bluhm B."/>
            <person name="Cannon C."/>
            <person name="Castanera R."/>
            <person name="Culley D."/>
            <person name="Daum C."/>
            <person name="Ezra D."/>
            <person name="Gonzalez J."/>
            <person name="Henrissat B."/>
            <person name="Kuo A."/>
            <person name="Liang C."/>
            <person name="Lipzen A."/>
            <person name="Lutzoni F."/>
            <person name="Magnuson J."/>
            <person name="Mondo S."/>
            <person name="Nolan M."/>
            <person name="Ohm R."/>
            <person name="Pangilinan J."/>
            <person name="Park H.-J."/>
            <person name="Ramirez L."/>
            <person name="Alfaro M."/>
            <person name="Sun H."/>
            <person name="Tritt A."/>
            <person name="Yoshinaga Y."/>
            <person name="Zwiers L.-H."/>
            <person name="Turgeon B."/>
            <person name="Goodwin S."/>
            <person name="Spatafora J."/>
            <person name="Crous P."/>
            <person name="Grigoriev I."/>
        </authorList>
    </citation>
    <scope>NUCLEOTIDE SEQUENCE</scope>
    <source>
        <strain evidence="2">CBS 122681</strain>
    </source>
</reference>
<evidence type="ECO:0000313" key="3">
    <source>
        <dbReference type="Proteomes" id="UP000799324"/>
    </source>
</evidence>
<keyword evidence="1" id="KW-0812">Transmembrane</keyword>
<evidence type="ECO:0000256" key="1">
    <source>
        <dbReference type="SAM" id="Phobius"/>
    </source>
</evidence>
<organism evidence="2 3">
    <name type="scientific">Lophiostoma macrostomum CBS 122681</name>
    <dbReference type="NCBI Taxonomy" id="1314788"/>
    <lineage>
        <taxon>Eukaryota</taxon>
        <taxon>Fungi</taxon>
        <taxon>Dikarya</taxon>
        <taxon>Ascomycota</taxon>
        <taxon>Pezizomycotina</taxon>
        <taxon>Dothideomycetes</taxon>
        <taxon>Pleosporomycetidae</taxon>
        <taxon>Pleosporales</taxon>
        <taxon>Lophiostomataceae</taxon>
        <taxon>Lophiostoma</taxon>
    </lineage>
</organism>
<gene>
    <name evidence="2" type="ORF">K491DRAFT_432917</name>
</gene>
<accession>A0A6A6T9N7</accession>
<dbReference type="Proteomes" id="UP000799324">
    <property type="component" value="Unassembled WGS sequence"/>
</dbReference>
<keyword evidence="3" id="KW-1185">Reference proteome</keyword>
<sequence>MICSLARARIVCLGLTDDGKDTRGVPPSGSLQLVPPSLTHMFEPSLALKTIIPVACIDPTSLNRFLEQRKCNQLDLPYSRACAMRLRKGMSNRQTVAITTTAFAQIMCREAECRPGTTLQKNPSCNTRPMHLSFCYLLVLSFGVFLSLFQRR</sequence>
<name>A0A6A6T9N7_9PLEO</name>
<dbReference type="AlphaFoldDB" id="A0A6A6T9N7"/>
<keyword evidence="1" id="KW-0472">Membrane</keyword>
<feature type="transmembrane region" description="Helical" evidence="1">
    <location>
        <begin position="130"/>
        <end position="149"/>
    </location>
</feature>
<keyword evidence="1" id="KW-1133">Transmembrane helix</keyword>
<dbReference type="EMBL" id="MU004351">
    <property type="protein sequence ID" value="KAF2655294.1"/>
    <property type="molecule type" value="Genomic_DNA"/>
</dbReference>
<proteinExistence type="predicted"/>
<evidence type="ECO:0000313" key="2">
    <source>
        <dbReference type="EMBL" id="KAF2655294.1"/>
    </source>
</evidence>